<dbReference type="Pfam" id="PF01712">
    <property type="entry name" value="dNK"/>
    <property type="match status" value="1"/>
</dbReference>
<dbReference type="AlphaFoldDB" id="D4DVA9"/>
<evidence type="ECO:0000256" key="1">
    <source>
        <dbReference type="PIRSR" id="PIRSR000705-1"/>
    </source>
</evidence>
<dbReference type="GO" id="GO:0005524">
    <property type="term" value="F:ATP binding"/>
    <property type="evidence" value="ECO:0007669"/>
    <property type="project" value="UniProtKB-KW"/>
</dbReference>
<keyword evidence="2" id="KW-0547">Nucleotide-binding</keyword>
<dbReference type="Gene3D" id="3.40.50.300">
    <property type="entry name" value="P-loop containing nucleotide triphosphate hydrolases"/>
    <property type="match status" value="1"/>
</dbReference>
<reference evidence="4 5" key="1">
    <citation type="submission" date="2010-02" db="EMBL/GenBank/DDBJ databases">
        <authorList>
            <person name="Weinstock G."/>
            <person name="Sodergren E."/>
            <person name="Clifton S."/>
            <person name="Fulton L."/>
            <person name="Fulton B."/>
            <person name="Courtney L."/>
            <person name="Fronick C."/>
            <person name="Harrison M."/>
            <person name="Strong C."/>
            <person name="Farmer C."/>
            <person name="Delahaunty K."/>
            <person name="Markovic C."/>
            <person name="Hall O."/>
            <person name="Minx P."/>
            <person name="Tomlinson C."/>
            <person name="Mitreva M."/>
            <person name="Nelson J."/>
            <person name="Hou S."/>
            <person name="Wollam A."/>
            <person name="Pepin K.H."/>
            <person name="Johnson M."/>
            <person name="Bhonagiri V."/>
            <person name="Zhang X."/>
            <person name="Suruliraj S."/>
            <person name="Warren W."/>
            <person name="Chinwalla A."/>
            <person name="Mardis E.R."/>
            <person name="Wilson R.K."/>
        </authorList>
    </citation>
    <scope>NUCLEOTIDE SEQUENCE [LARGE SCALE GENOMIC DNA]</scope>
    <source>
        <strain evidence="4 5">ATCC 29315</strain>
    </source>
</reference>
<gene>
    <name evidence="4" type="ORF">NEIELOOT_03026</name>
</gene>
<evidence type="ECO:0000313" key="5">
    <source>
        <dbReference type="Proteomes" id="UP000005536"/>
    </source>
</evidence>
<dbReference type="PIRSF" id="PIRSF000705">
    <property type="entry name" value="DNK"/>
    <property type="match status" value="1"/>
</dbReference>
<accession>D4DVA9</accession>
<feature type="active site" description="Proton acceptor" evidence="1">
    <location>
        <position position="112"/>
    </location>
</feature>
<dbReference type="PANTHER" id="PTHR10513:SF35">
    <property type="entry name" value="DEOXYADENOSINE KINASE"/>
    <property type="match status" value="1"/>
</dbReference>
<dbReference type="InterPro" id="IPR027417">
    <property type="entry name" value="P-loop_NTPase"/>
</dbReference>
<evidence type="ECO:0000259" key="3">
    <source>
        <dbReference type="Pfam" id="PF01712"/>
    </source>
</evidence>
<dbReference type="GO" id="GO:0019136">
    <property type="term" value="F:deoxynucleoside kinase activity"/>
    <property type="evidence" value="ECO:0007669"/>
    <property type="project" value="InterPro"/>
</dbReference>
<organism evidence="4 5">
    <name type="scientific">Neisseria elongata subsp. glycolytica ATCC 29315</name>
    <dbReference type="NCBI Taxonomy" id="546263"/>
    <lineage>
        <taxon>Bacteria</taxon>
        <taxon>Pseudomonadati</taxon>
        <taxon>Pseudomonadota</taxon>
        <taxon>Betaproteobacteria</taxon>
        <taxon>Neisseriales</taxon>
        <taxon>Neisseriaceae</taxon>
        <taxon>Neisseria</taxon>
    </lineage>
</organism>
<protein>
    <recommendedName>
        <fullName evidence="3">Deoxynucleoside kinase domain-containing protein</fullName>
    </recommendedName>
</protein>
<name>D4DVA9_NEIEG</name>
<dbReference type="InterPro" id="IPR031314">
    <property type="entry name" value="DNK_dom"/>
</dbReference>
<proteinExistence type="predicted"/>
<evidence type="ECO:0000313" key="4">
    <source>
        <dbReference type="EMBL" id="EFE48192.1"/>
    </source>
</evidence>
<dbReference type="InterPro" id="IPR002624">
    <property type="entry name" value="DCK/DGK"/>
</dbReference>
<dbReference type="EMBL" id="ADBF01000258">
    <property type="protein sequence ID" value="EFE48192.1"/>
    <property type="molecule type" value="Genomic_DNA"/>
</dbReference>
<keyword evidence="2" id="KW-0067">ATP-binding</keyword>
<feature type="binding site" evidence="2">
    <location>
        <begin position="168"/>
        <end position="172"/>
    </location>
    <ligand>
        <name>ATP</name>
        <dbReference type="ChEBI" id="CHEBI:30616"/>
    </ligand>
</feature>
<sequence>MVAKRQKRIIAPSSEHAVSDQPQIPGKHMDYQYIVVEGSIGSGKSALARRLAEYFNALYLTESPETNPFLDLFYQNAANHGLATELHFLMRRAKAIDIINAEETRNGRVVADFLLEKDQIFVPVVLDDNQQANEQNLFWEIKHKVMPDMPLPDLVIYLQTGNEAAQRRLVSRNGVGALNLFPSGYLNQIHEEYRRFFHLYDNAPLLIANNDDMDFTDNDDHFELLLRTISHMQGNRHYLNLKDN</sequence>
<dbReference type="InterPro" id="IPR050566">
    <property type="entry name" value="Deoxyribonucleoside_kinase"/>
</dbReference>
<dbReference type="PANTHER" id="PTHR10513">
    <property type="entry name" value="DEOXYNUCLEOSIDE KINASE"/>
    <property type="match status" value="1"/>
</dbReference>
<dbReference type="SUPFAM" id="SSF52540">
    <property type="entry name" value="P-loop containing nucleoside triphosphate hydrolases"/>
    <property type="match status" value="1"/>
</dbReference>
<feature type="domain" description="Deoxynucleoside kinase" evidence="3">
    <location>
        <begin position="34"/>
        <end position="229"/>
    </location>
</feature>
<comment type="caution">
    <text evidence="4">The sequence shown here is derived from an EMBL/GenBank/DDBJ whole genome shotgun (WGS) entry which is preliminary data.</text>
</comment>
<dbReference type="STRING" id="546263.NELON_08420"/>
<evidence type="ECO:0000256" key="2">
    <source>
        <dbReference type="PIRSR" id="PIRSR000705-3"/>
    </source>
</evidence>
<dbReference type="GO" id="GO:0005737">
    <property type="term" value="C:cytoplasm"/>
    <property type="evidence" value="ECO:0007669"/>
    <property type="project" value="TreeGrafter"/>
</dbReference>
<dbReference type="Proteomes" id="UP000005536">
    <property type="component" value="Unassembled WGS sequence"/>
</dbReference>